<evidence type="ECO:0000256" key="3">
    <source>
        <dbReference type="ARBA" id="ARBA00023015"/>
    </source>
</evidence>
<organism evidence="9 10">
    <name type="scientific">Candidatus Scybalenecus merdavium</name>
    <dbReference type="NCBI Taxonomy" id="2840939"/>
    <lineage>
        <taxon>Bacteria</taxon>
        <taxon>Bacillati</taxon>
        <taxon>Bacillota</taxon>
        <taxon>Clostridia</taxon>
        <taxon>Eubacteriales</taxon>
        <taxon>Oscillospiraceae</taxon>
        <taxon>Oscillospiraceae incertae sedis</taxon>
        <taxon>Candidatus Scybalenecus</taxon>
    </lineage>
</organism>
<dbReference type="HAMAP" id="MF_00693">
    <property type="entry name" value="Transcrip_reg_TACO1"/>
    <property type="match status" value="1"/>
</dbReference>
<dbReference type="GO" id="GO:0003677">
    <property type="term" value="F:DNA binding"/>
    <property type="evidence" value="ECO:0007669"/>
    <property type="project" value="UniProtKB-UniRule"/>
</dbReference>
<gene>
    <name evidence="9" type="ORF">IAD23_05555</name>
</gene>
<dbReference type="InterPro" id="IPR048300">
    <property type="entry name" value="TACO1_YebC-like_2nd/3rd_dom"/>
</dbReference>
<accession>A0A9D1SNR6</accession>
<dbReference type="PANTHER" id="PTHR12532:SF6">
    <property type="entry name" value="TRANSCRIPTIONAL REGULATORY PROTEIN YEBC-RELATED"/>
    <property type="match status" value="1"/>
</dbReference>
<dbReference type="NCBIfam" id="NF001030">
    <property type="entry name" value="PRK00110.1"/>
    <property type="match status" value="1"/>
</dbReference>
<evidence type="ECO:0000256" key="2">
    <source>
        <dbReference type="ARBA" id="ARBA00022490"/>
    </source>
</evidence>
<dbReference type="NCBIfam" id="NF009044">
    <property type="entry name" value="PRK12378.1"/>
    <property type="match status" value="1"/>
</dbReference>
<dbReference type="FunFam" id="1.10.10.200:FF:000002">
    <property type="entry name" value="Probable transcriptional regulatory protein CLM62_37755"/>
    <property type="match status" value="1"/>
</dbReference>
<dbReference type="NCBIfam" id="TIGR01033">
    <property type="entry name" value="YebC/PmpR family DNA-binding transcriptional regulator"/>
    <property type="match status" value="1"/>
</dbReference>
<evidence type="ECO:0000256" key="4">
    <source>
        <dbReference type="ARBA" id="ARBA00023125"/>
    </source>
</evidence>
<comment type="caution">
    <text evidence="9">The sequence shown here is derived from an EMBL/GenBank/DDBJ whole genome shotgun (WGS) entry which is preliminary data.</text>
</comment>
<feature type="domain" description="TACO1/YebC-like N-terminal" evidence="8">
    <location>
        <begin position="5"/>
        <end position="76"/>
    </location>
</feature>
<dbReference type="FunFam" id="3.30.70.980:FF:000002">
    <property type="entry name" value="Probable transcriptional regulatory protein YebC"/>
    <property type="match status" value="1"/>
</dbReference>
<keyword evidence="4 6" id="KW-0238">DNA-binding</keyword>
<dbReference type="Pfam" id="PF20772">
    <property type="entry name" value="TACO1_YebC_N"/>
    <property type="match status" value="1"/>
</dbReference>
<evidence type="ECO:0000313" key="10">
    <source>
        <dbReference type="Proteomes" id="UP000824125"/>
    </source>
</evidence>
<comment type="subcellular location">
    <subcellularLocation>
        <location evidence="6">Cytoplasm</location>
    </subcellularLocation>
</comment>
<evidence type="ECO:0000256" key="1">
    <source>
        <dbReference type="ARBA" id="ARBA00008724"/>
    </source>
</evidence>
<dbReference type="PANTHER" id="PTHR12532">
    <property type="entry name" value="TRANSLATIONAL ACTIVATOR OF CYTOCHROME C OXIDASE 1"/>
    <property type="match status" value="1"/>
</dbReference>
<feature type="domain" description="TACO1/YebC-like second and third" evidence="7">
    <location>
        <begin position="82"/>
        <end position="239"/>
    </location>
</feature>
<dbReference type="InterPro" id="IPR026564">
    <property type="entry name" value="Transcrip_reg_TACO1-like_dom3"/>
</dbReference>
<reference evidence="9" key="1">
    <citation type="submission" date="2020-10" db="EMBL/GenBank/DDBJ databases">
        <authorList>
            <person name="Gilroy R."/>
        </authorList>
    </citation>
    <scope>NUCLEOTIDE SEQUENCE</scope>
    <source>
        <strain evidence="9">CHK176-6737</strain>
    </source>
</reference>
<dbReference type="InterPro" id="IPR002876">
    <property type="entry name" value="Transcrip_reg_TACO1-like"/>
</dbReference>
<proteinExistence type="inferred from homology"/>
<keyword evidence="2 6" id="KW-0963">Cytoplasm</keyword>
<reference evidence="9" key="2">
    <citation type="journal article" date="2021" name="PeerJ">
        <title>Extensive microbial diversity within the chicken gut microbiome revealed by metagenomics and culture.</title>
        <authorList>
            <person name="Gilroy R."/>
            <person name="Ravi A."/>
            <person name="Getino M."/>
            <person name="Pursley I."/>
            <person name="Horton D.L."/>
            <person name="Alikhan N.F."/>
            <person name="Baker D."/>
            <person name="Gharbi K."/>
            <person name="Hall N."/>
            <person name="Watson M."/>
            <person name="Adriaenssens E.M."/>
            <person name="Foster-Nyarko E."/>
            <person name="Jarju S."/>
            <person name="Secka A."/>
            <person name="Antonio M."/>
            <person name="Oren A."/>
            <person name="Chaudhuri R.R."/>
            <person name="La Ragione R."/>
            <person name="Hildebrand F."/>
            <person name="Pallen M.J."/>
        </authorList>
    </citation>
    <scope>NUCLEOTIDE SEQUENCE</scope>
    <source>
        <strain evidence="9">CHK176-6737</strain>
    </source>
</reference>
<keyword evidence="3 6" id="KW-0805">Transcription regulation</keyword>
<dbReference type="Pfam" id="PF01709">
    <property type="entry name" value="Transcrip_reg"/>
    <property type="match status" value="1"/>
</dbReference>
<dbReference type="InterPro" id="IPR029072">
    <property type="entry name" value="YebC-like"/>
</dbReference>
<comment type="similarity">
    <text evidence="1 6">Belongs to the TACO1 family.</text>
</comment>
<dbReference type="Gene3D" id="3.30.70.980">
    <property type="match status" value="2"/>
</dbReference>
<evidence type="ECO:0000256" key="6">
    <source>
        <dbReference type="HAMAP-Rule" id="MF_00693"/>
    </source>
</evidence>
<dbReference type="GO" id="GO:0006355">
    <property type="term" value="P:regulation of DNA-templated transcription"/>
    <property type="evidence" value="ECO:0007669"/>
    <property type="project" value="UniProtKB-UniRule"/>
</dbReference>
<evidence type="ECO:0000259" key="7">
    <source>
        <dbReference type="Pfam" id="PF01709"/>
    </source>
</evidence>
<keyword evidence="5 6" id="KW-0804">Transcription</keyword>
<dbReference type="GO" id="GO:0005829">
    <property type="term" value="C:cytosol"/>
    <property type="evidence" value="ECO:0007669"/>
    <property type="project" value="TreeGrafter"/>
</dbReference>
<dbReference type="Proteomes" id="UP000824125">
    <property type="component" value="Unassembled WGS sequence"/>
</dbReference>
<evidence type="ECO:0000259" key="8">
    <source>
        <dbReference type="Pfam" id="PF20772"/>
    </source>
</evidence>
<evidence type="ECO:0000313" key="9">
    <source>
        <dbReference type="EMBL" id="HIU69409.1"/>
    </source>
</evidence>
<dbReference type="Gene3D" id="1.10.10.200">
    <property type="match status" value="1"/>
</dbReference>
<dbReference type="EMBL" id="DVNM01000029">
    <property type="protein sequence ID" value="HIU69409.1"/>
    <property type="molecule type" value="Genomic_DNA"/>
</dbReference>
<dbReference type="InterPro" id="IPR017856">
    <property type="entry name" value="Integrase-like_N"/>
</dbReference>
<sequence length="247" mass="27634">MSGHSKWSTIKRKKEKTDIARAKIFTKIGRELSVAVKEGGPDPAVNSKLKDVIAKAKQNNVPNDNIERIIKKAAGEGGSNNYEEIVYEGYGPSGVAVIVQTLTDNRNRTAGEVRHYFDKAGGNMGTTGSVMFMFSRQGVIIIEKEDVDEDQLMEDALEAGAADFLTDEADIFEIRTEPNDLGAVRDELEGKGYTVVSSEVAYIPSTYTRLESEDDMMKMSRMIDMFEENDDVQEIWHNWENQDEYNG</sequence>
<dbReference type="SUPFAM" id="SSF75625">
    <property type="entry name" value="YebC-like"/>
    <property type="match status" value="1"/>
</dbReference>
<dbReference type="AlphaFoldDB" id="A0A9D1SNR6"/>
<dbReference type="InterPro" id="IPR049083">
    <property type="entry name" value="TACO1_YebC_N"/>
</dbReference>
<protein>
    <recommendedName>
        <fullName evidence="6">Probable transcriptional regulatory protein IAD23_05555</fullName>
    </recommendedName>
</protein>
<name>A0A9D1SNR6_9FIRM</name>
<evidence type="ECO:0000256" key="5">
    <source>
        <dbReference type="ARBA" id="ARBA00023163"/>
    </source>
</evidence>